<dbReference type="EMBL" id="MVBM01000003">
    <property type="protein sequence ID" value="OOK75755.1"/>
    <property type="molecule type" value="Genomic_DNA"/>
</dbReference>
<evidence type="ECO:0000313" key="1">
    <source>
        <dbReference type="EMBL" id="OOK75755.1"/>
    </source>
</evidence>
<comment type="caution">
    <text evidence="1">The sequence shown here is derived from an EMBL/GenBank/DDBJ whole genome shotgun (WGS) entry which is preliminary data.</text>
</comment>
<keyword evidence="1" id="KW-0808">Transferase</keyword>
<proteinExistence type="predicted"/>
<keyword evidence="1" id="KW-0328">Glycosyltransferase</keyword>
<reference evidence="1 2" key="1">
    <citation type="submission" date="2017-02" db="EMBL/GenBank/DDBJ databases">
        <title>Complete genome sequences of Mycobacterium kansasii strains isolated from rhesus macaques.</title>
        <authorList>
            <person name="Panda A."/>
            <person name="Nagaraj S."/>
            <person name="Zhao X."/>
            <person name="Tettelin H."/>
            <person name="Detolla L.J."/>
        </authorList>
    </citation>
    <scope>NUCLEOTIDE SEQUENCE [LARGE SCALE GENOMIC DNA]</scope>
    <source>
        <strain evidence="1 2">11-3813</strain>
    </source>
</reference>
<dbReference type="GO" id="GO:0016757">
    <property type="term" value="F:glycosyltransferase activity"/>
    <property type="evidence" value="ECO:0007669"/>
    <property type="project" value="UniProtKB-KW"/>
</dbReference>
<dbReference type="EC" id="2.4.1.-" evidence="1"/>
<protein>
    <submittedName>
        <fullName evidence="1">Group 1 glycosyl transferase domain protein</fullName>
        <ecNumber evidence="1">2.4.1.-</ecNumber>
    </submittedName>
</protein>
<accession>A0A1V3X972</accession>
<dbReference type="AlphaFoldDB" id="A0A1V3X972"/>
<organism evidence="1 2">
    <name type="scientific">Mycobacterium kansasii</name>
    <dbReference type="NCBI Taxonomy" id="1768"/>
    <lineage>
        <taxon>Bacteria</taxon>
        <taxon>Bacillati</taxon>
        <taxon>Actinomycetota</taxon>
        <taxon>Actinomycetes</taxon>
        <taxon>Mycobacteriales</taxon>
        <taxon>Mycobacteriaceae</taxon>
        <taxon>Mycobacterium</taxon>
    </lineage>
</organism>
<sequence length="52" mass="5795">MLPYLGDWAAELAAVWSSDPPDVVHALGWLGAWPPSWRRNVKACQRCRASMA</sequence>
<name>A0A1V3X972_MYCKA</name>
<dbReference type="Proteomes" id="UP000189229">
    <property type="component" value="Unassembled WGS sequence"/>
</dbReference>
<evidence type="ECO:0000313" key="2">
    <source>
        <dbReference type="Proteomes" id="UP000189229"/>
    </source>
</evidence>
<gene>
    <name evidence="1" type="ORF">BZL30_3450</name>
</gene>